<dbReference type="InterPro" id="IPR010461">
    <property type="entry name" value="ComK"/>
</dbReference>
<evidence type="ECO:0000313" key="2">
    <source>
        <dbReference type="Proteomes" id="UP001303532"/>
    </source>
</evidence>
<gene>
    <name evidence="1" type="ORF">PGH26_02850</name>
</gene>
<sequence>MNCESYLLDSQALALMSHKDDQGSRSKIITLHGIYTSKKSPVQLLNLVCVRNRSTKLRQKRAACEILKFKQKPPFILSEGIGVFPTSSSKHDTCCWIFNHFFTTAEIDKKTTELTFSADIKVIVPASLHIIHQQNGRLHTLLSHSSQSKKELYFEQFLFRNEWQNR</sequence>
<name>A0ABZ0KZW6_9BACL</name>
<dbReference type="Proteomes" id="UP001303532">
    <property type="component" value="Chromosome"/>
</dbReference>
<dbReference type="EMBL" id="CP116341">
    <property type="protein sequence ID" value="WOV84882.1"/>
    <property type="molecule type" value="Genomic_DNA"/>
</dbReference>
<evidence type="ECO:0000313" key="1">
    <source>
        <dbReference type="EMBL" id="WOV84882.1"/>
    </source>
</evidence>
<dbReference type="RefSeq" id="WP_323692524.1">
    <property type="nucleotide sequence ID" value="NZ_CP116341.1"/>
</dbReference>
<dbReference type="Pfam" id="PF06338">
    <property type="entry name" value="ComK"/>
    <property type="match status" value="1"/>
</dbReference>
<proteinExistence type="predicted"/>
<organism evidence="1 2">
    <name type="scientific">Sporosarcina jeotgali</name>
    <dbReference type="NCBI Taxonomy" id="3020056"/>
    <lineage>
        <taxon>Bacteria</taxon>
        <taxon>Bacillati</taxon>
        <taxon>Bacillota</taxon>
        <taxon>Bacilli</taxon>
        <taxon>Bacillales</taxon>
        <taxon>Caryophanaceae</taxon>
        <taxon>Sporosarcina</taxon>
    </lineage>
</organism>
<keyword evidence="2" id="KW-1185">Reference proteome</keyword>
<accession>A0ABZ0KZW6</accession>
<protein>
    <submittedName>
        <fullName evidence="1">Competence protein ComK</fullName>
    </submittedName>
</protein>
<reference evidence="1 2" key="1">
    <citation type="submission" date="2023-01" db="EMBL/GenBank/DDBJ databases">
        <title>Sporosarcina sp. nov., isolated from Korean tranditional fermented seafood 'Jeotgal'.</title>
        <authorList>
            <person name="Yang A.-I."/>
        </authorList>
    </citation>
    <scope>NUCLEOTIDE SEQUENCE [LARGE SCALE GENOMIC DNA]</scope>
    <source>
        <strain evidence="1 2">B2O-1</strain>
    </source>
</reference>